<evidence type="ECO:0000313" key="7">
    <source>
        <dbReference type="EMBL" id="MFD2531514.1"/>
    </source>
</evidence>
<feature type="chain" id="PRO_5045498043" description="Peptide methionine sulfoxide reductase MsrA" evidence="5">
    <location>
        <begin position="22"/>
        <end position="207"/>
    </location>
</feature>
<keyword evidence="1 4" id="KW-0560">Oxidoreductase</keyword>
<sequence length="207" mass="23669">MIKLLSILGLILGLGTTSLFAQQTEKNLEQATFGAGCFWCVEAVYEIVEGVERVESGYSGGHVENPSYKEVTSGRTGHAEVARLYFDPEVISYEELLEVLWHTHNPTTLNRQGNDIGPQYRSVIFYHNEEQKEIAEKSLKRTDESDLWEDPIVTKIQPLENYYVAENYHQNYFENNPNAGYCSIVIAPKIAKFKKEFSHLLKDNPKF</sequence>
<dbReference type="InterPro" id="IPR036509">
    <property type="entry name" value="Met_Sox_Rdtase_MsrA_sf"/>
</dbReference>
<organism evidence="7 8">
    <name type="scientific">Gracilimonas halophila</name>
    <dbReference type="NCBI Taxonomy" id="1834464"/>
    <lineage>
        <taxon>Bacteria</taxon>
        <taxon>Pseudomonadati</taxon>
        <taxon>Balneolota</taxon>
        <taxon>Balneolia</taxon>
        <taxon>Balneolales</taxon>
        <taxon>Balneolaceae</taxon>
        <taxon>Gracilimonas</taxon>
    </lineage>
</organism>
<comment type="catalytic activity">
    <reaction evidence="3 4">
        <text>[thioredoxin]-disulfide + L-methionine + H2O = L-methionine (S)-S-oxide + [thioredoxin]-dithiol</text>
        <dbReference type="Rhea" id="RHEA:19993"/>
        <dbReference type="Rhea" id="RHEA-COMP:10698"/>
        <dbReference type="Rhea" id="RHEA-COMP:10700"/>
        <dbReference type="ChEBI" id="CHEBI:15377"/>
        <dbReference type="ChEBI" id="CHEBI:29950"/>
        <dbReference type="ChEBI" id="CHEBI:50058"/>
        <dbReference type="ChEBI" id="CHEBI:57844"/>
        <dbReference type="ChEBI" id="CHEBI:58772"/>
        <dbReference type="EC" id="1.8.4.11"/>
    </reaction>
</comment>
<evidence type="ECO:0000256" key="1">
    <source>
        <dbReference type="ARBA" id="ARBA00023002"/>
    </source>
</evidence>
<dbReference type="EC" id="1.8.4.11" evidence="4"/>
<name>A0ABW5JIS7_9BACT</name>
<evidence type="ECO:0000259" key="6">
    <source>
        <dbReference type="Pfam" id="PF01625"/>
    </source>
</evidence>
<dbReference type="NCBIfam" id="TIGR00401">
    <property type="entry name" value="msrA"/>
    <property type="match status" value="1"/>
</dbReference>
<feature type="signal peptide" evidence="5">
    <location>
        <begin position="1"/>
        <end position="21"/>
    </location>
</feature>
<evidence type="ECO:0000256" key="5">
    <source>
        <dbReference type="SAM" id="SignalP"/>
    </source>
</evidence>
<feature type="active site" evidence="4">
    <location>
        <position position="37"/>
    </location>
</feature>
<keyword evidence="8" id="KW-1185">Reference proteome</keyword>
<evidence type="ECO:0000256" key="3">
    <source>
        <dbReference type="ARBA" id="ARBA00048782"/>
    </source>
</evidence>
<dbReference type="InterPro" id="IPR002569">
    <property type="entry name" value="Met_Sox_Rdtase_MsrA_dom"/>
</dbReference>
<dbReference type="RefSeq" id="WP_390298701.1">
    <property type="nucleotide sequence ID" value="NZ_JBHULI010000003.1"/>
</dbReference>
<evidence type="ECO:0000256" key="2">
    <source>
        <dbReference type="ARBA" id="ARBA00047806"/>
    </source>
</evidence>
<dbReference type="EMBL" id="JBHULI010000003">
    <property type="protein sequence ID" value="MFD2531514.1"/>
    <property type="molecule type" value="Genomic_DNA"/>
</dbReference>
<comment type="function">
    <text evidence="4">Has an important function as a repair enzyme for proteins that have been inactivated by oxidation. Catalyzes the reversible oxidation-reduction of methionine sulfoxide in proteins to methionine.</text>
</comment>
<gene>
    <name evidence="4 7" type="primary">msrA</name>
    <name evidence="7" type="ORF">ACFSVN_03550</name>
</gene>
<dbReference type="PANTHER" id="PTHR43774:SF1">
    <property type="entry name" value="PEPTIDE METHIONINE SULFOXIDE REDUCTASE MSRA 2"/>
    <property type="match status" value="1"/>
</dbReference>
<comment type="catalytic activity">
    <reaction evidence="2 4">
        <text>L-methionyl-[protein] + [thioredoxin]-disulfide + H2O = L-methionyl-(S)-S-oxide-[protein] + [thioredoxin]-dithiol</text>
        <dbReference type="Rhea" id="RHEA:14217"/>
        <dbReference type="Rhea" id="RHEA-COMP:10698"/>
        <dbReference type="Rhea" id="RHEA-COMP:10700"/>
        <dbReference type="Rhea" id="RHEA-COMP:12313"/>
        <dbReference type="Rhea" id="RHEA-COMP:12315"/>
        <dbReference type="ChEBI" id="CHEBI:15377"/>
        <dbReference type="ChEBI" id="CHEBI:16044"/>
        <dbReference type="ChEBI" id="CHEBI:29950"/>
        <dbReference type="ChEBI" id="CHEBI:44120"/>
        <dbReference type="ChEBI" id="CHEBI:50058"/>
        <dbReference type="EC" id="1.8.4.11"/>
    </reaction>
</comment>
<proteinExistence type="inferred from homology"/>
<evidence type="ECO:0000256" key="4">
    <source>
        <dbReference type="HAMAP-Rule" id="MF_01401"/>
    </source>
</evidence>
<accession>A0ABW5JIS7</accession>
<reference evidence="8" key="1">
    <citation type="journal article" date="2019" name="Int. J. Syst. Evol. Microbiol.">
        <title>The Global Catalogue of Microorganisms (GCM) 10K type strain sequencing project: providing services to taxonomists for standard genome sequencing and annotation.</title>
        <authorList>
            <consortium name="The Broad Institute Genomics Platform"/>
            <consortium name="The Broad Institute Genome Sequencing Center for Infectious Disease"/>
            <person name="Wu L."/>
            <person name="Ma J."/>
        </authorList>
    </citation>
    <scope>NUCLEOTIDE SEQUENCE [LARGE SCALE GENOMIC DNA]</scope>
    <source>
        <strain evidence="8">KCTC 52042</strain>
    </source>
</reference>
<dbReference type="Gene3D" id="3.30.1060.10">
    <property type="entry name" value="Peptide methionine sulphoxide reductase MsrA"/>
    <property type="match status" value="1"/>
</dbReference>
<dbReference type="HAMAP" id="MF_01401">
    <property type="entry name" value="MsrA"/>
    <property type="match status" value="1"/>
</dbReference>
<feature type="domain" description="Peptide methionine sulphoxide reductase MsrA" evidence="6">
    <location>
        <begin position="30"/>
        <end position="182"/>
    </location>
</feature>
<evidence type="ECO:0000313" key="8">
    <source>
        <dbReference type="Proteomes" id="UP001597460"/>
    </source>
</evidence>
<dbReference type="Pfam" id="PF01625">
    <property type="entry name" value="PMSR"/>
    <property type="match status" value="1"/>
</dbReference>
<comment type="caution">
    <text evidence="7">The sequence shown here is derived from an EMBL/GenBank/DDBJ whole genome shotgun (WGS) entry which is preliminary data.</text>
</comment>
<dbReference type="GO" id="GO:0008113">
    <property type="term" value="F:peptide-methionine (S)-S-oxide reductase activity"/>
    <property type="evidence" value="ECO:0007669"/>
    <property type="project" value="UniProtKB-EC"/>
</dbReference>
<dbReference type="Proteomes" id="UP001597460">
    <property type="component" value="Unassembled WGS sequence"/>
</dbReference>
<protein>
    <recommendedName>
        <fullName evidence="4">Peptide methionine sulfoxide reductase MsrA</fullName>
        <shortName evidence="4">Protein-methionine-S-oxide reductase</shortName>
        <ecNumber evidence="4">1.8.4.11</ecNumber>
    </recommendedName>
    <alternativeName>
        <fullName evidence="4">Peptide-methionine (S)-S-oxide reductase</fullName>
        <shortName evidence="4">Peptide Met(O) reductase</shortName>
    </alternativeName>
</protein>
<dbReference type="SUPFAM" id="SSF55068">
    <property type="entry name" value="Peptide methionine sulfoxide reductase"/>
    <property type="match status" value="1"/>
</dbReference>
<comment type="similarity">
    <text evidence="4">Belongs to the MsrA Met sulfoxide reductase family.</text>
</comment>
<keyword evidence="5" id="KW-0732">Signal</keyword>
<dbReference type="PANTHER" id="PTHR43774">
    <property type="entry name" value="PEPTIDE METHIONINE SULFOXIDE REDUCTASE"/>
    <property type="match status" value="1"/>
</dbReference>